<dbReference type="AlphaFoldDB" id="A0AAE0MH46"/>
<evidence type="ECO:0008006" key="4">
    <source>
        <dbReference type="Google" id="ProtNLM"/>
    </source>
</evidence>
<reference evidence="2" key="2">
    <citation type="submission" date="2023-06" db="EMBL/GenBank/DDBJ databases">
        <authorList>
            <consortium name="Lawrence Berkeley National Laboratory"/>
            <person name="Haridas S."/>
            <person name="Hensen N."/>
            <person name="Bonometti L."/>
            <person name="Westerberg I."/>
            <person name="Brannstrom I.O."/>
            <person name="Guillou S."/>
            <person name="Cros-Aarteil S."/>
            <person name="Calhoun S."/>
            <person name="Kuo A."/>
            <person name="Mondo S."/>
            <person name="Pangilinan J."/>
            <person name="Riley R."/>
            <person name="Labutti K."/>
            <person name="Andreopoulos B."/>
            <person name="Lipzen A."/>
            <person name="Chen C."/>
            <person name="Yanf M."/>
            <person name="Daum C."/>
            <person name="Ng V."/>
            <person name="Clum A."/>
            <person name="Steindorff A."/>
            <person name="Ohm R."/>
            <person name="Martin F."/>
            <person name="Silar P."/>
            <person name="Natvig D."/>
            <person name="Lalanne C."/>
            <person name="Gautier V."/>
            <person name="Ament-Velasquez S.L."/>
            <person name="Kruys A."/>
            <person name="Hutchinson M.I."/>
            <person name="Powell A.J."/>
            <person name="Barry K."/>
            <person name="Miller A.N."/>
            <person name="Grigoriev I.V."/>
            <person name="Debuchy R."/>
            <person name="Gladieux P."/>
            <person name="Thoren M.H."/>
            <person name="Johannesson H."/>
        </authorList>
    </citation>
    <scope>NUCLEOTIDE SEQUENCE</scope>
    <source>
        <strain evidence="2">SMH4131-1</strain>
    </source>
</reference>
<dbReference type="EMBL" id="JAUEPO010000002">
    <property type="protein sequence ID" value="KAK3332416.1"/>
    <property type="molecule type" value="Genomic_DNA"/>
</dbReference>
<feature type="chain" id="PRO_5042153308" description="Secreted protein" evidence="1">
    <location>
        <begin position="24"/>
        <end position="95"/>
    </location>
</feature>
<organism evidence="2 3">
    <name type="scientific">Cercophora scortea</name>
    <dbReference type="NCBI Taxonomy" id="314031"/>
    <lineage>
        <taxon>Eukaryota</taxon>
        <taxon>Fungi</taxon>
        <taxon>Dikarya</taxon>
        <taxon>Ascomycota</taxon>
        <taxon>Pezizomycotina</taxon>
        <taxon>Sordariomycetes</taxon>
        <taxon>Sordariomycetidae</taxon>
        <taxon>Sordariales</taxon>
        <taxon>Lasiosphaeriaceae</taxon>
        <taxon>Cercophora</taxon>
    </lineage>
</organism>
<evidence type="ECO:0000313" key="2">
    <source>
        <dbReference type="EMBL" id="KAK3332416.1"/>
    </source>
</evidence>
<protein>
    <recommendedName>
        <fullName evidence="4">Secreted protein</fullName>
    </recommendedName>
</protein>
<evidence type="ECO:0000256" key="1">
    <source>
        <dbReference type="SAM" id="SignalP"/>
    </source>
</evidence>
<accession>A0AAE0MH46</accession>
<reference evidence="2" key="1">
    <citation type="journal article" date="2023" name="Mol. Phylogenet. Evol.">
        <title>Genome-scale phylogeny and comparative genomics of the fungal order Sordariales.</title>
        <authorList>
            <person name="Hensen N."/>
            <person name="Bonometti L."/>
            <person name="Westerberg I."/>
            <person name="Brannstrom I.O."/>
            <person name="Guillou S."/>
            <person name="Cros-Aarteil S."/>
            <person name="Calhoun S."/>
            <person name="Haridas S."/>
            <person name="Kuo A."/>
            <person name="Mondo S."/>
            <person name="Pangilinan J."/>
            <person name="Riley R."/>
            <person name="LaButti K."/>
            <person name="Andreopoulos B."/>
            <person name="Lipzen A."/>
            <person name="Chen C."/>
            <person name="Yan M."/>
            <person name="Daum C."/>
            <person name="Ng V."/>
            <person name="Clum A."/>
            <person name="Steindorff A."/>
            <person name="Ohm R.A."/>
            <person name="Martin F."/>
            <person name="Silar P."/>
            <person name="Natvig D.O."/>
            <person name="Lalanne C."/>
            <person name="Gautier V."/>
            <person name="Ament-Velasquez S.L."/>
            <person name="Kruys A."/>
            <person name="Hutchinson M.I."/>
            <person name="Powell A.J."/>
            <person name="Barry K."/>
            <person name="Miller A.N."/>
            <person name="Grigoriev I.V."/>
            <person name="Debuchy R."/>
            <person name="Gladieux P."/>
            <person name="Hiltunen Thoren M."/>
            <person name="Johannesson H."/>
        </authorList>
    </citation>
    <scope>NUCLEOTIDE SEQUENCE</scope>
    <source>
        <strain evidence="2">SMH4131-1</strain>
    </source>
</reference>
<proteinExistence type="predicted"/>
<evidence type="ECO:0000313" key="3">
    <source>
        <dbReference type="Proteomes" id="UP001286456"/>
    </source>
</evidence>
<keyword evidence="1" id="KW-0732">Signal</keyword>
<dbReference type="Proteomes" id="UP001286456">
    <property type="component" value="Unassembled WGS sequence"/>
</dbReference>
<name>A0AAE0MH46_9PEZI</name>
<comment type="caution">
    <text evidence="2">The sequence shown here is derived from an EMBL/GenBank/DDBJ whole genome shotgun (WGS) entry which is preliminary data.</text>
</comment>
<keyword evidence="3" id="KW-1185">Reference proteome</keyword>
<feature type="signal peptide" evidence="1">
    <location>
        <begin position="1"/>
        <end position="23"/>
    </location>
</feature>
<sequence length="95" mass="10152">MLRPESMLHALVLTAVLVTDTPSGSLSTTRLYTHVFSRAISKSRRIEPQPVSSGPLACARDGPATVSVLIMDVLRDVGSMTELPSKNLTDLSCSP</sequence>
<gene>
    <name evidence="2" type="ORF">B0T19DRAFT_102452</name>
</gene>